<keyword evidence="1" id="KW-0732">Signal</keyword>
<dbReference type="EMBL" id="AP014879">
    <property type="protein sequence ID" value="BAV34057.1"/>
    <property type="molecule type" value="Genomic_DNA"/>
</dbReference>
<organism evidence="2 3">
    <name type="scientific">Sulfuricaulis limicola</name>
    <dbReference type="NCBI Taxonomy" id="1620215"/>
    <lineage>
        <taxon>Bacteria</taxon>
        <taxon>Pseudomonadati</taxon>
        <taxon>Pseudomonadota</taxon>
        <taxon>Gammaproteobacteria</taxon>
        <taxon>Acidiferrobacterales</taxon>
        <taxon>Acidiferrobacteraceae</taxon>
        <taxon>Sulfuricaulis</taxon>
    </lineage>
</organism>
<dbReference type="InterPro" id="IPR018588">
    <property type="entry name" value="Dihaem_cytochrome-c"/>
</dbReference>
<evidence type="ECO:0000256" key="1">
    <source>
        <dbReference type="SAM" id="SignalP"/>
    </source>
</evidence>
<evidence type="ECO:0000313" key="3">
    <source>
        <dbReference type="Proteomes" id="UP000243180"/>
    </source>
</evidence>
<dbReference type="KEGG" id="slim:SCL_1758"/>
<name>A0A1B4XH08_9GAMM</name>
<dbReference type="Pfam" id="PF09626">
    <property type="entry name" value="DHC"/>
    <property type="match status" value="1"/>
</dbReference>
<feature type="chain" id="PRO_5008572401" evidence="1">
    <location>
        <begin position="24"/>
        <end position="182"/>
    </location>
</feature>
<dbReference type="Proteomes" id="UP000243180">
    <property type="component" value="Chromosome"/>
</dbReference>
<dbReference type="AlphaFoldDB" id="A0A1B4XH08"/>
<proteinExistence type="predicted"/>
<evidence type="ECO:0000313" key="2">
    <source>
        <dbReference type="EMBL" id="BAV34057.1"/>
    </source>
</evidence>
<accession>A0A1B4XH08</accession>
<keyword evidence="3" id="KW-1185">Reference proteome</keyword>
<sequence>MKIRYGTGLLLGGMLALSNVVMADGDSYSRRGKSADVAPVNNTRYAKECGSCHFAYQPGLLPARSWRKLMGNLADHFGDNAELPQEDAAAIADYLVKNAADRSNHRRSVKISDSLSPGQTPIRISQVPYIVSKHDEIPARLITGNPKVKSLTQCQACHSRAEAGLFSEHEINIPGHGPWEDD</sequence>
<protein>
    <submittedName>
        <fullName evidence="2">Cytochrome C</fullName>
    </submittedName>
</protein>
<reference evidence="2 3" key="1">
    <citation type="submission" date="2015-05" db="EMBL/GenBank/DDBJ databases">
        <title>Complete genome sequence of a sulfur-oxidizing gammaproteobacterium strain HA5.</title>
        <authorList>
            <person name="Miura A."/>
            <person name="Kojima H."/>
            <person name="Fukui M."/>
        </authorList>
    </citation>
    <scope>NUCLEOTIDE SEQUENCE [LARGE SCALE GENOMIC DNA]</scope>
    <source>
        <strain evidence="2 3">HA5</strain>
    </source>
</reference>
<feature type="signal peptide" evidence="1">
    <location>
        <begin position="1"/>
        <end position="23"/>
    </location>
</feature>
<dbReference type="InParanoid" id="A0A1B4XH08"/>
<gene>
    <name evidence="2" type="ORF">SCL_1758</name>
</gene>